<evidence type="ECO:0000259" key="9">
    <source>
        <dbReference type="Pfam" id="PF04696"/>
    </source>
</evidence>
<comment type="subcellular location">
    <subcellularLocation>
        <location evidence="1">Nucleus</location>
    </subcellularLocation>
</comment>
<evidence type="ECO:0000256" key="5">
    <source>
        <dbReference type="ARBA" id="ARBA00023163"/>
    </source>
</evidence>
<gene>
    <name evidence="10" type="ORF">VTJ49DRAFT_4371</name>
</gene>
<evidence type="ECO:0000313" key="11">
    <source>
        <dbReference type="Proteomes" id="UP001583172"/>
    </source>
</evidence>
<feature type="compositionally biased region" description="Basic and acidic residues" evidence="8">
    <location>
        <begin position="312"/>
        <end position="322"/>
    </location>
</feature>
<name>A0ABR3VNJ3_HUMIN</name>
<sequence length="333" mass="37793">MADVESTIATKRKATPEPALDDIVGKRARLEHADGTPPPANGAGNGTANGTTDGPAPTKEEDRYPPAGSPPRTRPEAEAQTRRLSDQRRPSATSGPPIRRQVTLEEKKRGQRLFGNLVSTLSRTASGPQQQRRLEIERRQQGRAQQRRAEDEKRKVERLEHLKRSREIEQVNLEEREMHTRHRTILSRARSLVTRSEPKIYYLPYKLTRDQEDIIDDQIRDAEETIARERREFKLRKEQRLKELGVEPPVRSPSPPPPREQKEQSKAAEPEIQPPSASDQATVGEPKPAPQDTNPDTVATTAPTKNQTQQLQDKEHDEHGDEMVQDEEDVVIY</sequence>
<keyword evidence="6" id="KW-0508">mRNA splicing</keyword>
<dbReference type="EMBL" id="JAZGSY010000034">
    <property type="protein sequence ID" value="KAL1842733.1"/>
    <property type="molecule type" value="Genomic_DNA"/>
</dbReference>
<accession>A0ABR3VNJ3</accession>
<dbReference type="Pfam" id="PF04696">
    <property type="entry name" value="Pinin_SDK_memA"/>
    <property type="match status" value="1"/>
</dbReference>
<keyword evidence="5" id="KW-0804">Transcription</keyword>
<keyword evidence="7" id="KW-0539">Nucleus</keyword>
<feature type="compositionally biased region" description="Polar residues" evidence="8">
    <location>
        <begin position="291"/>
        <end position="311"/>
    </location>
</feature>
<feature type="region of interest" description="Disordered" evidence="8">
    <location>
        <begin position="1"/>
        <end position="156"/>
    </location>
</feature>
<dbReference type="PANTHER" id="PTHR12707:SF0">
    <property type="entry name" value="PININ"/>
    <property type="match status" value="1"/>
</dbReference>
<evidence type="ECO:0000256" key="2">
    <source>
        <dbReference type="ARBA" id="ARBA00010386"/>
    </source>
</evidence>
<dbReference type="Proteomes" id="UP001583172">
    <property type="component" value="Unassembled WGS sequence"/>
</dbReference>
<evidence type="ECO:0000256" key="7">
    <source>
        <dbReference type="ARBA" id="ARBA00023242"/>
    </source>
</evidence>
<keyword evidence="3" id="KW-0507">mRNA processing</keyword>
<feature type="compositionally biased region" description="Low complexity" evidence="8">
    <location>
        <begin position="46"/>
        <end position="57"/>
    </location>
</feature>
<organism evidence="10 11">
    <name type="scientific">Humicola insolens</name>
    <name type="common">Soft-rot fungus</name>
    <dbReference type="NCBI Taxonomy" id="85995"/>
    <lineage>
        <taxon>Eukaryota</taxon>
        <taxon>Fungi</taxon>
        <taxon>Dikarya</taxon>
        <taxon>Ascomycota</taxon>
        <taxon>Pezizomycotina</taxon>
        <taxon>Sordariomycetes</taxon>
        <taxon>Sordariomycetidae</taxon>
        <taxon>Sordariales</taxon>
        <taxon>Chaetomiaceae</taxon>
        <taxon>Mycothermus</taxon>
    </lineage>
</organism>
<evidence type="ECO:0000256" key="8">
    <source>
        <dbReference type="SAM" id="MobiDB-lite"/>
    </source>
</evidence>
<keyword evidence="11" id="KW-1185">Reference proteome</keyword>
<feature type="compositionally biased region" description="Acidic residues" evidence="8">
    <location>
        <begin position="323"/>
        <end position="333"/>
    </location>
</feature>
<keyword evidence="4" id="KW-0805">Transcription regulation</keyword>
<evidence type="ECO:0000313" key="10">
    <source>
        <dbReference type="EMBL" id="KAL1842733.1"/>
    </source>
</evidence>
<feature type="domain" description="Pinin/SDK/MemA protein" evidence="9">
    <location>
        <begin position="105"/>
        <end position="219"/>
    </location>
</feature>
<feature type="compositionally biased region" description="Basic and acidic residues" evidence="8">
    <location>
        <begin position="23"/>
        <end position="34"/>
    </location>
</feature>
<dbReference type="PANTHER" id="PTHR12707">
    <property type="entry name" value="PINN"/>
    <property type="match status" value="1"/>
</dbReference>
<feature type="compositionally biased region" description="Basic and acidic residues" evidence="8">
    <location>
        <begin position="73"/>
        <end position="89"/>
    </location>
</feature>
<protein>
    <recommendedName>
        <fullName evidence="9">Pinin/SDK/MemA protein domain-containing protein</fullName>
    </recommendedName>
</protein>
<evidence type="ECO:0000256" key="3">
    <source>
        <dbReference type="ARBA" id="ARBA00022664"/>
    </source>
</evidence>
<feature type="compositionally biased region" description="Basic and acidic residues" evidence="8">
    <location>
        <begin position="259"/>
        <end position="269"/>
    </location>
</feature>
<comment type="similarity">
    <text evidence="2">Belongs to the pinin family.</text>
</comment>
<proteinExistence type="inferred from homology"/>
<evidence type="ECO:0000256" key="4">
    <source>
        <dbReference type="ARBA" id="ARBA00023015"/>
    </source>
</evidence>
<dbReference type="InterPro" id="IPR006786">
    <property type="entry name" value="Pinin_SDK_MemA"/>
</dbReference>
<feature type="compositionally biased region" description="Basic and acidic residues" evidence="8">
    <location>
        <begin position="147"/>
        <end position="156"/>
    </location>
</feature>
<reference evidence="10 11" key="1">
    <citation type="journal article" date="2024" name="Commun. Biol.">
        <title>Comparative genomic analysis of thermophilic fungi reveals convergent evolutionary adaptations and gene losses.</title>
        <authorList>
            <person name="Steindorff A.S."/>
            <person name="Aguilar-Pontes M.V."/>
            <person name="Robinson A.J."/>
            <person name="Andreopoulos B."/>
            <person name="LaButti K."/>
            <person name="Kuo A."/>
            <person name="Mondo S."/>
            <person name="Riley R."/>
            <person name="Otillar R."/>
            <person name="Haridas S."/>
            <person name="Lipzen A."/>
            <person name="Grimwood J."/>
            <person name="Schmutz J."/>
            <person name="Clum A."/>
            <person name="Reid I.D."/>
            <person name="Moisan M.C."/>
            <person name="Butler G."/>
            <person name="Nguyen T.T.M."/>
            <person name="Dewar K."/>
            <person name="Conant G."/>
            <person name="Drula E."/>
            <person name="Henrissat B."/>
            <person name="Hansel C."/>
            <person name="Singer S."/>
            <person name="Hutchinson M.I."/>
            <person name="de Vries R.P."/>
            <person name="Natvig D.O."/>
            <person name="Powell A.J."/>
            <person name="Tsang A."/>
            <person name="Grigoriev I.V."/>
        </authorList>
    </citation>
    <scope>NUCLEOTIDE SEQUENCE [LARGE SCALE GENOMIC DNA]</scope>
    <source>
        <strain evidence="10 11">CBS 620.91</strain>
    </source>
</reference>
<feature type="region of interest" description="Disordered" evidence="8">
    <location>
        <begin position="232"/>
        <end position="333"/>
    </location>
</feature>
<evidence type="ECO:0000256" key="1">
    <source>
        <dbReference type="ARBA" id="ARBA00004123"/>
    </source>
</evidence>
<evidence type="ECO:0000256" key="6">
    <source>
        <dbReference type="ARBA" id="ARBA00023187"/>
    </source>
</evidence>
<comment type="caution">
    <text evidence="10">The sequence shown here is derived from an EMBL/GenBank/DDBJ whole genome shotgun (WGS) entry which is preliminary data.</text>
</comment>
<feature type="compositionally biased region" description="Basic and acidic residues" evidence="8">
    <location>
        <begin position="232"/>
        <end position="245"/>
    </location>
</feature>
<feature type="compositionally biased region" description="Polar residues" evidence="8">
    <location>
        <begin position="117"/>
        <end position="128"/>
    </location>
</feature>
<dbReference type="InterPro" id="IPR039853">
    <property type="entry name" value="Pinin"/>
</dbReference>